<comment type="caution">
    <text evidence="2">The sequence shown here is derived from an EMBL/GenBank/DDBJ whole genome shotgun (WGS) entry which is preliminary data.</text>
</comment>
<evidence type="ECO:0000313" key="2">
    <source>
        <dbReference type="EMBL" id="NYG35173.1"/>
    </source>
</evidence>
<dbReference type="AlphaFoldDB" id="A0A7Y9U7I3"/>
<organism evidence="2 3">
    <name type="scientific">Sphaerotilus montanus</name>
    <dbReference type="NCBI Taxonomy" id="522889"/>
    <lineage>
        <taxon>Bacteria</taxon>
        <taxon>Pseudomonadati</taxon>
        <taxon>Pseudomonadota</taxon>
        <taxon>Betaproteobacteria</taxon>
        <taxon>Burkholderiales</taxon>
        <taxon>Sphaerotilaceae</taxon>
        <taxon>Sphaerotilus</taxon>
    </lineage>
</organism>
<name>A0A7Y9U7I3_9BURK</name>
<keyword evidence="1" id="KW-1133">Transmembrane helix</keyword>
<protein>
    <recommendedName>
        <fullName evidence="4">Signal peptide prediction</fullName>
    </recommendedName>
</protein>
<keyword evidence="3" id="KW-1185">Reference proteome</keyword>
<keyword evidence="1" id="KW-0472">Membrane</keyword>
<dbReference type="Proteomes" id="UP000518288">
    <property type="component" value="Unassembled WGS sequence"/>
</dbReference>
<evidence type="ECO:0000256" key="1">
    <source>
        <dbReference type="SAM" id="Phobius"/>
    </source>
</evidence>
<dbReference type="EMBL" id="JACCFH010000001">
    <property type="protein sequence ID" value="NYG35173.1"/>
    <property type="molecule type" value="Genomic_DNA"/>
</dbReference>
<sequence length="137" mass="15806">MRPARHRVHRTIAYAWVAPVTLAGLVLAGLALACGARARWVEGQLEVAGAHRLRGFGRWPPVRDFVAITLGHVILGRDHATLARWRRHEQAHVRQYERWGLLFWPLYLGASGWTWLRGREPYRDNPFEIEARRAEAE</sequence>
<keyword evidence="1" id="KW-0812">Transmembrane</keyword>
<reference evidence="2 3" key="1">
    <citation type="submission" date="2020-07" db="EMBL/GenBank/DDBJ databases">
        <title>Genomic Encyclopedia of Archaeal and Bacterial Type Strains, Phase II (KMG-II): from individual species to whole genera.</title>
        <authorList>
            <person name="Goeker M."/>
        </authorList>
    </citation>
    <scope>NUCLEOTIDE SEQUENCE [LARGE SCALE GENOMIC DNA]</scope>
    <source>
        <strain evidence="2 3">DSM 21226</strain>
    </source>
</reference>
<accession>A0A7Y9U7I3</accession>
<gene>
    <name evidence="2" type="ORF">BDD16_004159</name>
</gene>
<feature type="transmembrane region" description="Helical" evidence="1">
    <location>
        <begin position="12"/>
        <end position="33"/>
    </location>
</feature>
<dbReference type="PROSITE" id="PS51257">
    <property type="entry name" value="PROKAR_LIPOPROTEIN"/>
    <property type="match status" value="1"/>
</dbReference>
<proteinExistence type="predicted"/>
<dbReference type="RefSeq" id="WP_218897895.1">
    <property type="nucleotide sequence ID" value="NZ_JACCFH010000001.1"/>
</dbReference>
<evidence type="ECO:0000313" key="3">
    <source>
        <dbReference type="Proteomes" id="UP000518288"/>
    </source>
</evidence>
<evidence type="ECO:0008006" key="4">
    <source>
        <dbReference type="Google" id="ProtNLM"/>
    </source>
</evidence>